<dbReference type="GO" id="GO:0033617">
    <property type="term" value="P:mitochondrial respiratory chain complex IV assembly"/>
    <property type="evidence" value="ECO:0007669"/>
    <property type="project" value="InterPro"/>
</dbReference>
<accession>A0A7G3ZEC3</accession>
<dbReference type="Proteomes" id="UP000515788">
    <property type="component" value="Chromosome 3"/>
</dbReference>
<evidence type="ECO:0008006" key="4">
    <source>
        <dbReference type="Google" id="ProtNLM"/>
    </source>
</evidence>
<name>A0A7G3ZEC3_9SACH</name>
<dbReference type="KEGG" id="tgb:HG536_0C00260"/>
<gene>
    <name evidence="2" type="ORF">HG536_0C00260</name>
</gene>
<dbReference type="GeneID" id="59324996"/>
<dbReference type="PANTHER" id="PTHR28523:SF1">
    <property type="entry name" value="CYTOCHROME C OXIDASE ASSEMBLY FACTOR 1"/>
    <property type="match status" value="1"/>
</dbReference>
<dbReference type="Pfam" id="PF08695">
    <property type="entry name" value="Coa1"/>
    <property type="match status" value="1"/>
</dbReference>
<evidence type="ECO:0000313" key="2">
    <source>
        <dbReference type="EMBL" id="QLL31859.1"/>
    </source>
</evidence>
<keyword evidence="3" id="KW-1185">Reference proteome</keyword>
<keyword evidence="1" id="KW-0812">Transmembrane</keyword>
<feature type="transmembrane region" description="Helical" evidence="1">
    <location>
        <begin position="59"/>
        <end position="76"/>
    </location>
</feature>
<dbReference type="InterPro" id="IPR014807">
    <property type="entry name" value="Coa1"/>
</dbReference>
<dbReference type="EMBL" id="CP059248">
    <property type="protein sequence ID" value="QLL31859.1"/>
    <property type="molecule type" value="Genomic_DNA"/>
</dbReference>
<dbReference type="GO" id="GO:0005743">
    <property type="term" value="C:mitochondrial inner membrane"/>
    <property type="evidence" value="ECO:0007669"/>
    <property type="project" value="TreeGrafter"/>
</dbReference>
<sequence length="178" mass="19875">MLRSRLGLLTRGSLRCYGATRVARNGARKLVLKDSNRPMRVDRELPDPNKGKMKRRVQFLGFAAAIAAALTVIFNYEKTESPVVSNTLYHLRRSPATAELLGENIEFDGLVPWVYGELNQVAGNVNIKFHIKGSKNAGTVRLVADRETPLDEFLIHEWSLTVGDQKIDLLSEDGVKTL</sequence>
<protein>
    <recommendedName>
        <fullName evidence="4">Cytochrome c oxidase assembly factor 1</fullName>
    </recommendedName>
</protein>
<dbReference type="InterPro" id="IPR042432">
    <property type="entry name" value="Coa1_fungi"/>
</dbReference>
<dbReference type="OrthoDB" id="2100652at2759"/>
<keyword evidence="1" id="KW-1133">Transmembrane helix</keyword>
<dbReference type="RefSeq" id="XP_037138534.1">
    <property type="nucleotide sequence ID" value="XM_037282639.1"/>
</dbReference>
<keyword evidence="1" id="KW-0472">Membrane</keyword>
<evidence type="ECO:0000313" key="3">
    <source>
        <dbReference type="Proteomes" id="UP000515788"/>
    </source>
</evidence>
<proteinExistence type="predicted"/>
<evidence type="ECO:0000256" key="1">
    <source>
        <dbReference type="SAM" id="Phobius"/>
    </source>
</evidence>
<reference evidence="2 3" key="1">
    <citation type="submission" date="2020-06" db="EMBL/GenBank/DDBJ databases">
        <title>The yeast mating-type switching endonuclease HO is a domesticated member of an unorthodox homing genetic element family.</title>
        <authorList>
            <person name="Coughlan A.Y."/>
            <person name="Lombardi L."/>
            <person name="Braun-Galleani S."/>
            <person name="Martos A.R."/>
            <person name="Galeote V."/>
            <person name="Bigey F."/>
            <person name="Dequin S."/>
            <person name="Byrne K.P."/>
            <person name="Wolfe K.H."/>
        </authorList>
    </citation>
    <scope>NUCLEOTIDE SEQUENCE [LARGE SCALE GENOMIC DNA]</scope>
    <source>
        <strain evidence="2 3">CBS764</strain>
    </source>
</reference>
<dbReference type="AlphaFoldDB" id="A0A7G3ZEC3"/>
<organism evidence="2 3">
    <name type="scientific">Torulaspora globosa</name>
    <dbReference type="NCBI Taxonomy" id="48254"/>
    <lineage>
        <taxon>Eukaryota</taxon>
        <taxon>Fungi</taxon>
        <taxon>Dikarya</taxon>
        <taxon>Ascomycota</taxon>
        <taxon>Saccharomycotina</taxon>
        <taxon>Saccharomycetes</taxon>
        <taxon>Saccharomycetales</taxon>
        <taxon>Saccharomycetaceae</taxon>
        <taxon>Torulaspora</taxon>
    </lineage>
</organism>
<dbReference type="PANTHER" id="PTHR28523">
    <property type="entry name" value="CYTOCHROME C OXIDASE ASSEMBLY FACTOR 1"/>
    <property type="match status" value="1"/>
</dbReference>